<dbReference type="EMBL" id="JACBKZ010000001">
    <property type="protein sequence ID" value="KAF5958982.1"/>
    <property type="molecule type" value="Genomic_DNA"/>
</dbReference>
<gene>
    <name evidence="3" type="ORF">HYC85_000191</name>
</gene>
<evidence type="ECO:0000256" key="1">
    <source>
        <dbReference type="ARBA" id="ARBA00022801"/>
    </source>
</evidence>
<dbReference type="PANTHER" id="PTHR31479:SF2">
    <property type="entry name" value="ALPHA_BETA-HYDROLASES SUPERFAMILY PROTEIN"/>
    <property type="match status" value="1"/>
</dbReference>
<sequence>MCNIVVLVTVVHLGLLRIFVGFFFCTQQIFCFRIAGKDQKRSIWGQLSRIRKFLAFQDQANPHHRRSVAASFVKAVYTLQRDCLMKRKGPQSLAASWFESFHYKLIGKLVDDRSIFGAIFENKYPPSYYNHLVQKPPRYVVAFRGTLIVGDIWLEDLKLNRQVSLNILQQSTRFQIAMQEVQEMVDRVGNENIWLVGHSLGSAIALLVGKNMVKQHGIQFANSVETYLFNPPFPFAPIELIENENLKHGIRIINSLVNGPQNNDSFDALSSWNPHLFVNESDFICSGYIGYFEHRLKMMELDAGEIERLATQYSIRRLLLDELGCGSEPLHLLPSAYLTINRSPSDTILRAHGIQQWWKPNIQCQSELHQFRQLTDFSSGQMFC</sequence>
<dbReference type="PANTHER" id="PTHR31479">
    <property type="entry name" value="ALPHA/BETA-HYDROLASES SUPERFAMILY PROTEIN"/>
    <property type="match status" value="1"/>
</dbReference>
<dbReference type="GO" id="GO:0006629">
    <property type="term" value="P:lipid metabolic process"/>
    <property type="evidence" value="ECO:0007669"/>
    <property type="project" value="InterPro"/>
</dbReference>
<dbReference type="Gene3D" id="3.40.50.1820">
    <property type="entry name" value="alpha/beta hydrolase"/>
    <property type="match status" value="1"/>
</dbReference>
<organism evidence="3 4">
    <name type="scientific">Camellia sinensis</name>
    <name type="common">Tea plant</name>
    <name type="synonym">Thea sinensis</name>
    <dbReference type="NCBI Taxonomy" id="4442"/>
    <lineage>
        <taxon>Eukaryota</taxon>
        <taxon>Viridiplantae</taxon>
        <taxon>Streptophyta</taxon>
        <taxon>Embryophyta</taxon>
        <taxon>Tracheophyta</taxon>
        <taxon>Spermatophyta</taxon>
        <taxon>Magnoliopsida</taxon>
        <taxon>eudicotyledons</taxon>
        <taxon>Gunneridae</taxon>
        <taxon>Pentapetalae</taxon>
        <taxon>asterids</taxon>
        <taxon>Ericales</taxon>
        <taxon>Theaceae</taxon>
        <taxon>Camellia</taxon>
    </lineage>
</organism>
<dbReference type="Proteomes" id="UP000593564">
    <property type="component" value="Unassembled WGS sequence"/>
</dbReference>
<dbReference type="GO" id="GO:0016787">
    <property type="term" value="F:hydrolase activity"/>
    <property type="evidence" value="ECO:0007669"/>
    <property type="project" value="UniProtKB-KW"/>
</dbReference>
<dbReference type="SUPFAM" id="SSF53474">
    <property type="entry name" value="alpha/beta-Hydrolases"/>
    <property type="match status" value="1"/>
</dbReference>
<accession>A0A7J7I1P8</accession>
<keyword evidence="1" id="KW-0378">Hydrolase</keyword>
<protein>
    <recommendedName>
        <fullName evidence="2">Fungal lipase-type domain-containing protein</fullName>
    </recommendedName>
</protein>
<reference evidence="4" key="1">
    <citation type="journal article" date="2020" name="Nat. Commun.">
        <title>Genome assembly of wild tea tree DASZ reveals pedigree and selection history of tea varieties.</title>
        <authorList>
            <person name="Zhang W."/>
            <person name="Zhang Y."/>
            <person name="Qiu H."/>
            <person name="Guo Y."/>
            <person name="Wan H."/>
            <person name="Zhang X."/>
            <person name="Scossa F."/>
            <person name="Alseekh S."/>
            <person name="Zhang Q."/>
            <person name="Wang P."/>
            <person name="Xu L."/>
            <person name="Schmidt M.H."/>
            <person name="Jia X."/>
            <person name="Li D."/>
            <person name="Zhu A."/>
            <person name="Guo F."/>
            <person name="Chen W."/>
            <person name="Ni D."/>
            <person name="Usadel B."/>
            <person name="Fernie A.R."/>
            <person name="Wen W."/>
        </authorList>
    </citation>
    <scope>NUCLEOTIDE SEQUENCE [LARGE SCALE GENOMIC DNA]</scope>
    <source>
        <strain evidence="4">cv. G240</strain>
    </source>
</reference>
<evidence type="ECO:0000313" key="3">
    <source>
        <dbReference type="EMBL" id="KAF5958982.1"/>
    </source>
</evidence>
<dbReference type="Pfam" id="PF01764">
    <property type="entry name" value="Lipase_3"/>
    <property type="match status" value="1"/>
</dbReference>
<name>A0A7J7I1P8_CAMSI</name>
<evidence type="ECO:0000313" key="4">
    <source>
        <dbReference type="Proteomes" id="UP000593564"/>
    </source>
</evidence>
<reference evidence="3 4" key="2">
    <citation type="submission" date="2020-07" db="EMBL/GenBank/DDBJ databases">
        <title>Genome assembly of wild tea tree DASZ reveals pedigree and selection history of tea varieties.</title>
        <authorList>
            <person name="Zhang W."/>
        </authorList>
    </citation>
    <scope>NUCLEOTIDE SEQUENCE [LARGE SCALE GENOMIC DNA]</scope>
    <source>
        <strain evidence="4">cv. G240</strain>
        <tissue evidence="3">Leaf</tissue>
    </source>
</reference>
<comment type="caution">
    <text evidence="3">The sequence shown here is derived from an EMBL/GenBank/DDBJ whole genome shotgun (WGS) entry which is preliminary data.</text>
</comment>
<dbReference type="AlphaFoldDB" id="A0A7J7I1P8"/>
<proteinExistence type="predicted"/>
<dbReference type="InterPro" id="IPR002921">
    <property type="entry name" value="Fungal_lipase-type"/>
</dbReference>
<feature type="domain" description="Fungal lipase-type" evidence="2">
    <location>
        <begin position="177"/>
        <end position="232"/>
    </location>
</feature>
<dbReference type="InterPro" id="IPR029058">
    <property type="entry name" value="AB_hydrolase_fold"/>
</dbReference>
<evidence type="ECO:0000259" key="2">
    <source>
        <dbReference type="Pfam" id="PF01764"/>
    </source>
</evidence>
<keyword evidence="4" id="KW-1185">Reference proteome</keyword>